<dbReference type="PANTHER" id="PTHR45786:SF77">
    <property type="entry name" value="HELITRON HELICASE-LIKE DOMAIN-CONTAINING PROTEIN-RELATED"/>
    <property type="match status" value="1"/>
</dbReference>
<reference evidence="2 3" key="1">
    <citation type="journal article" date="2017" name="Nat. Commun.">
        <title>Genome assembly with in vitro proximity ligation data and whole-genome triplication in lettuce.</title>
        <authorList>
            <person name="Reyes-Chin-Wo S."/>
            <person name="Wang Z."/>
            <person name="Yang X."/>
            <person name="Kozik A."/>
            <person name="Arikit S."/>
            <person name="Song C."/>
            <person name="Xia L."/>
            <person name="Froenicke L."/>
            <person name="Lavelle D.O."/>
            <person name="Truco M.J."/>
            <person name="Xia R."/>
            <person name="Zhu S."/>
            <person name="Xu C."/>
            <person name="Xu H."/>
            <person name="Xu X."/>
            <person name="Cox K."/>
            <person name="Korf I."/>
            <person name="Meyers B.C."/>
            <person name="Michelmore R.W."/>
        </authorList>
    </citation>
    <scope>NUCLEOTIDE SEQUENCE [LARGE SCALE GENOMIC DNA]</scope>
    <source>
        <strain evidence="3">cv. Salinas</strain>
        <tissue evidence="2">Seedlings</tissue>
    </source>
</reference>
<accession>A0A9R1WTR0</accession>
<sequence>MDVDIKAYNSMFSMTSIGANVDEGVNDNCGPYVFKISGQISHKIGSLCPYLVKRPRFLQLYLFNLENEVSNRFRVFDSPRKRILDEGIVMFLVAFLRANNEYARTFKIAKDLADEMNIASYFVRLLTIFPIIDMIYLRLDR</sequence>
<evidence type="ECO:0000313" key="2">
    <source>
        <dbReference type="EMBL" id="KAJ0186219.1"/>
    </source>
</evidence>
<feature type="transmembrane region" description="Helical" evidence="1">
    <location>
        <begin position="118"/>
        <end position="137"/>
    </location>
</feature>
<dbReference type="PANTHER" id="PTHR45786">
    <property type="entry name" value="DNA BINDING PROTEIN-LIKE"/>
    <property type="match status" value="1"/>
</dbReference>
<protein>
    <submittedName>
        <fullName evidence="2">Uncharacterized protein</fullName>
    </submittedName>
</protein>
<organism evidence="2 3">
    <name type="scientific">Lactuca sativa</name>
    <name type="common">Garden lettuce</name>
    <dbReference type="NCBI Taxonomy" id="4236"/>
    <lineage>
        <taxon>Eukaryota</taxon>
        <taxon>Viridiplantae</taxon>
        <taxon>Streptophyta</taxon>
        <taxon>Embryophyta</taxon>
        <taxon>Tracheophyta</taxon>
        <taxon>Spermatophyta</taxon>
        <taxon>Magnoliopsida</taxon>
        <taxon>eudicotyledons</taxon>
        <taxon>Gunneridae</taxon>
        <taxon>Pentapetalae</taxon>
        <taxon>asterids</taxon>
        <taxon>campanulids</taxon>
        <taxon>Asterales</taxon>
        <taxon>Asteraceae</taxon>
        <taxon>Cichorioideae</taxon>
        <taxon>Cichorieae</taxon>
        <taxon>Lactucinae</taxon>
        <taxon>Lactuca</taxon>
    </lineage>
</organism>
<comment type="caution">
    <text evidence="2">The sequence shown here is derived from an EMBL/GenBank/DDBJ whole genome shotgun (WGS) entry which is preliminary data.</text>
</comment>
<gene>
    <name evidence="2" type="ORF">LSAT_V11C900482170</name>
</gene>
<dbReference type="EMBL" id="NBSK02000009">
    <property type="protein sequence ID" value="KAJ0186219.1"/>
    <property type="molecule type" value="Genomic_DNA"/>
</dbReference>
<evidence type="ECO:0000256" key="1">
    <source>
        <dbReference type="SAM" id="Phobius"/>
    </source>
</evidence>
<keyword evidence="1" id="KW-1133">Transmembrane helix</keyword>
<proteinExistence type="predicted"/>
<name>A0A9R1WTR0_LACSA</name>
<keyword evidence="3" id="KW-1185">Reference proteome</keyword>
<evidence type="ECO:0000313" key="3">
    <source>
        <dbReference type="Proteomes" id="UP000235145"/>
    </source>
</evidence>
<dbReference type="AlphaFoldDB" id="A0A9R1WTR0"/>
<keyword evidence="1" id="KW-0812">Transmembrane</keyword>
<keyword evidence="1" id="KW-0472">Membrane</keyword>
<dbReference type="Proteomes" id="UP000235145">
    <property type="component" value="Unassembled WGS sequence"/>
</dbReference>